<feature type="transmembrane region" description="Helical" evidence="1">
    <location>
        <begin position="172"/>
        <end position="194"/>
    </location>
</feature>
<name>A0ABN5PKQ7_9VIBR</name>
<organism evidence="2 3">
    <name type="scientific">Vibrio alfacsensis</name>
    <dbReference type="NCBI Taxonomy" id="1074311"/>
    <lineage>
        <taxon>Bacteria</taxon>
        <taxon>Pseudomonadati</taxon>
        <taxon>Pseudomonadota</taxon>
        <taxon>Gammaproteobacteria</taxon>
        <taxon>Vibrionales</taxon>
        <taxon>Vibrionaceae</taxon>
        <taxon>Vibrio</taxon>
    </lineage>
</organism>
<dbReference type="Proteomes" id="UP000262832">
    <property type="component" value="Plasmid pVa1"/>
</dbReference>
<dbReference type="RefSeq" id="WP_128813634.1">
    <property type="nucleotide sequence ID" value="NZ_CP032095.1"/>
</dbReference>
<keyword evidence="2" id="KW-0614">Plasmid</keyword>
<geneLocation type="plasmid" evidence="3">
    <name>pva1</name>
</geneLocation>
<accession>A0ABN5PKQ7</accession>
<keyword evidence="1" id="KW-0472">Membrane</keyword>
<feature type="transmembrane region" description="Helical" evidence="1">
    <location>
        <begin position="121"/>
        <end position="138"/>
    </location>
</feature>
<evidence type="ECO:0000256" key="1">
    <source>
        <dbReference type="SAM" id="Phobius"/>
    </source>
</evidence>
<evidence type="ECO:0000313" key="3">
    <source>
        <dbReference type="Proteomes" id="UP000262832"/>
    </source>
</evidence>
<feature type="transmembrane region" description="Helical" evidence="1">
    <location>
        <begin position="98"/>
        <end position="116"/>
    </location>
</feature>
<gene>
    <name evidence="2" type="ORF">D1115_23040</name>
</gene>
<proteinExistence type="predicted"/>
<dbReference type="EMBL" id="CP032095">
    <property type="protein sequence ID" value="AXY03755.1"/>
    <property type="molecule type" value="Genomic_DNA"/>
</dbReference>
<evidence type="ECO:0000313" key="2">
    <source>
        <dbReference type="EMBL" id="AXY03755.1"/>
    </source>
</evidence>
<keyword evidence="1" id="KW-1133">Transmembrane helix</keyword>
<keyword evidence="3" id="KW-1185">Reference proteome</keyword>
<protein>
    <submittedName>
        <fullName evidence="2">Uncharacterized protein</fullName>
    </submittedName>
</protein>
<dbReference type="GeneID" id="39681041"/>
<feature type="transmembrane region" description="Helical" evidence="1">
    <location>
        <begin position="144"/>
        <end position="163"/>
    </location>
</feature>
<feature type="transmembrane region" description="Helical" evidence="1">
    <location>
        <begin position="20"/>
        <end position="38"/>
    </location>
</feature>
<keyword evidence="1" id="KW-0812">Transmembrane</keyword>
<sequence>MFTLGNLSLFVGRFNAILDDFSVAFIICYYQSILSIISDPIGVIKRTLWAVVRPGEKEDLLSISMTFIVHSFVAPIHSVIEIESNKFMSDFRGNEFSVLAYINIALLFILSVLACINGKKCFIAFSWVLITMIFHLEYQDRGSLFLYTGHTILATFVMLSYGIKNLELNRRFFLLILFVFSLACHNILAILSAIQSVHTI</sequence>
<reference evidence="2 3" key="1">
    <citation type="submission" date="2018-08" db="EMBL/GenBank/DDBJ databases">
        <title>Genomic taxonomy of the Vibrionaceae family.</title>
        <authorList>
            <person name="Gomez-Gil B."/>
            <person name="Tanaka M."/>
            <person name="Sawabe T."/>
            <person name="Enciso-Ibarra K."/>
        </authorList>
    </citation>
    <scope>NUCLEOTIDE SEQUENCE [LARGE SCALE GENOMIC DNA]</scope>
    <source>
        <strain evidence="2 3">CAIM 1831</strain>
        <plasmid evidence="3">pva1</plasmid>
    </source>
</reference>